<dbReference type="GO" id="GO:0005524">
    <property type="term" value="F:ATP binding"/>
    <property type="evidence" value="ECO:0007669"/>
    <property type="project" value="UniProtKB-KW"/>
</dbReference>
<gene>
    <name evidence="4" type="ORF">GEM_0569</name>
</gene>
<dbReference type="RefSeq" id="WP_014895941.1">
    <property type="nucleotide sequence ID" value="NC_018513.1"/>
</dbReference>
<sequence length="950" mass="108269">MSETRFVAFYSFKGGVGRSMTLANVAYHLAKDAKRVLVIDFDLEAPGQIYSDLFRGISVTKGVLELLTSFVSASYTEDDTRKFLHDFDLAQWVAISPIASENDASTSLGTIALLPAGSFEDPLYDQRLADFKWDTFYKQKGRAFIEILKERIRAAGYDYVLLDSRTGLTDIFYVTAFDFADTVVMMSGMNRQNVAGIRKAYELLQSPEALSHYGHRQLLLVASPVPDVPLDDRRRRQNDIRIEWPEAPPFDVYIPYVAELALTERLLSREADDLGQPTPYGQQCADLTSRIVNRTASAPSSGIKPSNPFSIVRRDYISEDDLVRYYVDPGNVTVGALQEFPPVIVTGARGSGKTTLASIFSLDAWHARARADGTVSPRDMPSQIGLYFRIDADILRGFAPSDEESKLNERLFNQYLDLTITQKAIRVLDKVWPLEKWLDEQRFFTRMYSQFGVVPDSGALNKSSFLDFIESQLTLVTLILNNPDRNFNQLVFVQPNALLKILASEVGQSELMRGRYLAISIDEFENFLPFQQRVVNTRLKQTKREDGVTWRLFARSEVFLTSETLAHEQRIEETHDFRSYSLDDVTFDEFEVHVTRVANRHLELSPFFRALGINDIQQLLASMSDEEEAQLLKASGRKLRPLLDWVHRYYPGDEKIISEFVEGEPNFLRAATAVVVMNQGATTVGLKSPPSVIAEFQQDGAASRNWYSNYKRGALFWLCTLYRKNKQYAGTAALLGLSGRNMRYFLDFCNRVVAEWLTTYDSRGVAPLLPILPQIQDQAIRSQALDYQRNVQRTDKSARQLYQLIERLGRVFEAAHKSPKQSEPEINHFSIKETVALSDEKIAELDKYLRDAVFEDVLKQLPGTKQKNLRSARLDAWQLAPRFAPLFDLSTRKKKSLDLTDEDLYIIFSGSDDDWGRLFNRFRNRFNVGEVVANVVTENQESYTIQPKLF</sequence>
<dbReference type="InterPro" id="IPR056955">
    <property type="entry name" value="ORC-CDC6-like"/>
</dbReference>
<dbReference type="GO" id="GO:0016887">
    <property type="term" value="F:ATP hydrolysis activity"/>
    <property type="evidence" value="ECO:0007669"/>
    <property type="project" value="TreeGrafter"/>
</dbReference>
<evidence type="ECO:0000313" key="5">
    <source>
        <dbReference type="Proteomes" id="UP000032866"/>
    </source>
</evidence>
<keyword evidence="2" id="KW-0067">ATP-binding</keyword>
<dbReference type="Gene3D" id="3.40.50.300">
    <property type="entry name" value="P-loop containing nucleotide triphosphate hydrolases"/>
    <property type="match status" value="1"/>
</dbReference>
<accession>A0A9W3P848</accession>
<dbReference type="Pfam" id="PF24389">
    <property type="entry name" value="ORC-CDC6-like"/>
    <property type="match status" value="1"/>
</dbReference>
<name>A0A9W3P848_BURCE</name>
<organism evidence="4 5">
    <name type="scientific">Burkholderia cepacia GG4</name>
    <dbReference type="NCBI Taxonomy" id="1009846"/>
    <lineage>
        <taxon>Bacteria</taxon>
        <taxon>Pseudomonadati</taxon>
        <taxon>Pseudomonadota</taxon>
        <taxon>Betaproteobacteria</taxon>
        <taxon>Burkholderiales</taxon>
        <taxon>Burkholderiaceae</taxon>
        <taxon>Burkholderia</taxon>
        <taxon>Burkholderia cepacia complex</taxon>
    </lineage>
</organism>
<reference evidence="4 5" key="1">
    <citation type="journal article" date="2012" name="J. Bacteriol.">
        <title>Complete Genome Sequence of Burkholderia sp. Strain GG4, a Betaproteobacterium That Reduces 3-Oxo-N-Acylhomoserine Lactones and Produces Different N-Acylhomoserine Lactones.</title>
        <authorList>
            <person name="Hong K.W."/>
            <person name="Koh C.L."/>
            <person name="Sam C.K."/>
            <person name="Yin W.F."/>
            <person name="Chan K.G."/>
        </authorList>
    </citation>
    <scope>NUCLEOTIDE SEQUENCE [LARGE SCALE GENOMIC DNA]</scope>
    <source>
        <strain evidence="4 5">GG4</strain>
    </source>
</reference>
<evidence type="ECO:0000256" key="2">
    <source>
        <dbReference type="ARBA" id="ARBA00022840"/>
    </source>
</evidence>
<feature type="domain" description="AAA" evidence="3">
    <location>
        <begin position="5"/>
        <end position="43"/>
    </location>
</feature>
<dbReference type="PANTHER" id="PTHR43384">
    <property type="entry name" value="SEPTUM SITE-DETERMINING PROTEIN MIND HOMOLOG, CHLOROPLASTIC-RELATED"/>
    <property type="match status" value="1"/>
</dbReference>
<proteinExistence type="predicted"/>
<evidence type="ECO:0000259" key="3">
    <source>
        <dbReference type="Pfam" id="PF13614"/>
    </source>
</evidence>
<dbReference type="InterPro" id="IPR050625">
    <property type="entry name" value="ParA/MinD_ATPase"/>
</dbReference>
<evidence type="ECO:0000313" key="4">
    <source>
        <dbReference type="EMBL" id="AFQ47020.1"/>
    </source>
</evidence>
<dbReference type="KEGG" id="bct:GEM_0569"/>
<dbReference type="Proteomes" id="UP000032866">
    <property type="component" value="Chromosome 1"/>
</dbReference>
<dbReference type="EMBL" id="CP003774">
    <property type="protein sequence ID" value="AFQ47020.1"/>
    <property type="molecule type" value="Genomic_DNA"/>
</dbReference>
<keyword evidence="1" id="KW-0547">Nucleotide-binding</keyword>
<dbReference type="GO" id="GO:0051782">
    <property type="term" value="P:negative regulation of cell division"/>
    <property type="evidence" value="ECO:0007669"/>
    <property type="project" value="TreeGrafter"/>
</dbReference>
<dbReference type="AlphaFoldDB" id="A0A9W3P848"/>
<dbReference type="InterPro" id="IPR025669">
    <property type="entry name" value="AAA_dom"/>
</dbReference>
<dbReference type="SUPFAM" id="SSF52540">
    <property type="entry name" value="P-loop containing nucleoside triphosphate hydrolases"/>
    <property type="match status" value="1"/>
</dbReference>
<dbReference type="GO" id="GO:0009898">
    <property type="term" value="C:cytoplasmic side of plasma membrane"/>
    <property type="evidence" value="ECO:0007669"/>
    <property type="project" value="TreeGrafter"/>
</dbReference>
<dbReference type="NCBIfam" id="NF047398">
    <property type="entry name" value="AAA_KGGVGR"/>
    <property type="match status" value="1"/>
</dbReference>
<evidence type="ECO:0000256" key="1">
    <source>
        <dbReference type="ARBA" id="ARBA00022741"/>
    </source>
</evidence>
<dbReference type="InterPro" id="IPR027417">
    <property type="entry name" value="P-loop_NTPase"/>
</dbReference>
<dbReference type="PANTHER" id="PTHR43384:SF6">
    <property type="entry name" value="SEPTUM SITE-DETERMINING PROTEIN MIND HOMOLOG, CHLOROPLASTIC"/>
    <property type="match status" value="1"/>
</dbReference>
<dbReference type="GO" id="GO:0005829">
    <property type="term" value="C:cytosol"/>
    <property type="evidence" value="ECO:0007669"/>
    <property type="project" value="TreeGrafter"/>
</dbReference>
<protein>
    <submittedName>
        <fullName evidence="4">Tetratricopeptide tpr 1 repeat-containing protein</fullName>
    </submittedName>
</protein>
<dbReference type="Pfam" id="PF13614">
    <property type="entry name" value="AAA_31"/>
    <property type="match status" value="1"/>
</dbReference>